<protein>
    <submittedName>
        <fullName evidence="1">Uncharacterized protein</fullName>
    </submittedName>
</protein>
<organism evidence="1 2">
    <name type="scientific">Cellulophaga phage Ingeline_1</name>
    <dbReference type="NCBI Taxonomy" id="2745674"/>
    <lineage>
        <taxon>Viruses</taxon>
        <taxon>Duplodnaviria</taxon>
        <taxon>Heunggongvirae</taxon>
        <taxon>Uroviricota</taxon>
        <taxon>Caudoviricetes</taxon>
        <taxon>Duneviridae</taxon>
        <taxon>Ingelinevirus</taxon>
        <taxon>Ingelinevirus ingeline</taxon>
    </lineage>
</organism>
<evidence type="ECO:0000313" key="2">
    <source>
        <dbReference type="Proteomes" id="UP000693804"/>
    </source>
</evidence>
<reference evidence="1" key="1">
    <citation type="submission" date="2020-07" db="EMBL/GenBank/DDBJ databases">
        <title>Highly diverse flavobacterial phages as mortality factor during North Sea spring blooms.</title>
        <authorList>
            <person name="Bartlau N."/>
            <person name="Wichels A."/>
            <person name="Krohne G."/>
            <person name="Adriaenssens E.M."/>
            <person name="Heins A."/>
            <person name="Fuchs B.M."/>
            <person name="Amann R."/>
            <person name="Moraru C."/>
        </authorList>
    </citation>
    <scope>NUCLEOTIDE SEQUENCE</scope>
</reference>
<dbReference type="EMBL" id="MT732435">
    <property type="protein sequence ID" value="QQV89961.1"/>
    <property type="molecule type" value="Genomic_DNA"/>
</dbReference>
<name>A0A8E4ZBL9_9CAUD</name>
<accession>A0A8E4ZBL9</accession>
<evidence type="ECO:0000313" key="1">
    <source>
        <dbReference type="EMBL" id="QQV89961.1"/>
    </source>
</evidence>
<dbReference type="Proteomes" id="UP000693804">
    <property type="component" value="Segment"/>
</dbReference>
<sequence length="122" mass="13921">MITKREASKYKKEIGSGYIAKVLSFFKTKHYTRLSGKEYSQQDIINIMGGRENITLEMRVIEVVAHYKLLKIQREAKKEALLNPKTIKNESSKTQSILSTNCDQFCVGSCQSNCSVIEQKKP</sequence>
<gene>
    <name evidence="1" type="ORF">Ingeline1_17</name>
</gene>
<proteinExistence type="predicted"/>
<keyword evidence="2" id="KW-1185">Reference proteome</keyword>